<feature type="region of interest" description="Disordered" evidence="1">
    <location>
        <begin position="722"/>
        <end position="755"/>
    </location>
</feature>
<dbReference type="WBParaSite" id="Gr19_v10_g7580.t1">
    <property type="protein sequence ID" value="Gr19_v10_g7580.t1"/>
    <property type="gene ID" value="Gr19_v10_g7580"/>
</dbReference>
<feature type="transmembrane region" description="Helical" evidence="2">
    <location>
        <begin position="201"/>
        <end position="222"/>
    </location>
</feature>
<feature type="transmembrane region" description="Helical" evidence="2">
    <location>
        <begin position="443"/>
        <end position="465"/>
    </location>
</feature>
<keyword evidence="3" id="KW-0732">Signal</keyword>
<feature type="transmembrane region" description="Helical" evidence="2">
    <location>
        <begin position="499"/>
        <end position="518"/>
    </location>
</feature>
<evidence type="ECO:0000313" key="6">
    <source>
        <dbReference type="WBParaSite" id="Gr19_v10_g7580.t1"/>
    </source>
</evidence>
<feature type="signal peptide" evidence="3">
    <location>
        <begin position="1"/>
        <end position="17"/>
    </location>
</feature>
<reference evidence="6" key="1">
    <citation type="submission" date="2022-11" db="UniProtKB">
        <authorList>
            <consortium name="WormBaseParasite"/>
        </authorList>
    </citation>
    <scope>IDENTIFICATION</scope>
</reference>
<evidence type="ECO:0000256" key="1">
    <source>
        <dbReference type="SAM" id="MobiDB-lite"/>
    </source>
</evidence>
<keyword evidence="2" id="KW-0812">Transmembrane</keyword>
<dbReference type="InterPro" id="IPR002656">
    <property type="entry name" value="Acyl_transf_3_dom"/>
</dbReference>
<accession>A0A914I5S7</accession>
<dbReference type="GO" id="GO:0016747">
    <property type="term" value="F:acyltransferase activity, transferring groups other than amino-acyl groups"/>
    <property type="evidence" value="ECO:0007669"/>
    <property type="project" value="InterPro"/>
</dbReference>
<feature type="chain" id="PRO_5037805385" evidence="3">
    <location>
        <begin position="18"/>
        <end position="786"/>
    </location>
</feature>
<keyword evidence="2" id="KW-0472">Membrane</keyword>
<feature type="transmembrane region" description="Helical" evidence="2">
    <location>
        <begin position="263"/>
        <end position="285"/>
    </location>
</feature>
<dbReference type="Proteomes" id="UP000887572">
    <property type="component" value="Unplaced"/>
</dbReference>
<feature type="transmembrane region" description="Helical" evidence="2">
    <location>
        <begin position="639"/>
        <end position="662"/>
    </location>
</feature>
<evidence type="ECO:0000256" key="2">
    <source>
        <dbReference type="SAM" id="Phobius"/>
    </source>
</evidence>
<dbReference type="AlphaFoldDB" id="A0A914I5S7"/>
<evidence type="ECO:0000259" key="4">
    <source>
        <dbReference type="Pfam" id="PF01757"/>
    </source>
</evidence>
<feature type="transmembrane region" description="Helical" evidence="2">
    <location>
        <begin position="564"/>
        <end position="584"/>
    </location>
</feature>
<evidence type="ECO:0000313" key="5">
    <source>
        <dbReference type="Proteomes" id="UP000887572"/>
    </source>
</evidence>
<feature type="transmembrane region" description="Helical" evidence="2">
    <location>
        <begin position="305"/>
        <end position="328"/>
    </location>
</feature>
<keyword evidence="2" id="KW-1133">Transmembrane helix</keyword>
<feature type="transmembrane region" description="Helical" evidence="2">
    <location>
        <begin position="415"/>
        <end position="436"/>
    </location>
</feature>
<organism evidence="5 6">
    <name type="scientific">Globodera rostochiensis</name>
    <name type="common">Golden nematode worm</name>
    <name type="synonym">Heterodera rostochiensis</name>
    <dbReference type="NCBI Taxonomy" id="31243"/>
    <lineage>
        <taxon>Eukaryota</taxon>
        <taxon>Metazoa</taxon>
        <taxon>Ecdysozoa</taxon>
        <taxon>Nematoda</taxon>
        <taxon>Chromadorea</taxon>
        <taxon>Rhabditida</taxon>
        <taxon>Tylenchina</taxon>
        <taxon>Tylenchomorpha</taxon>
        <taxon>Tylenchoidea</taxon>
        <taxon>Heteroderidae</taxon>
        <taxon>Heteroderinae</taxon>
        <taxon>Globodera</taxon>
    </lineage>
</organism>
<dbReference type="PANTHER" id="PTHR11161:SF70">
    <property type="entry name" value="ACYLTRANSFERASE 3 DOMAIN-CONTAINING PROTEIN"/>
    <property type="match status" value="1"/>
</dbReference>
<feature type="compositionally biased region" description="Acidic residues" evidence="1">
    <location>
        <begin position="731"/>
        <end position="743"/>
    </location>
</feature>
<evidence type="ECO:0000256" key="3">
    <source>
        <dbReference type="SAM" id="SignalP"/>
    </source>
</evidence>
<keyword evidence="5" id="KW-1185">Reference proteome</keyword>
<sequence length="786" mass="90327">MGFYFAFFLAFLPCILATNLTHYPESRVWSFIRSMPRRSVGERCAKSLDLVETYLQDQRTLMAQREFFSEAFSTGDASQFISRDQDRWLYNAFMCIKAAGEQTYSASEYPLHYCYGETKPGNESRGPQQQQIAYGMCIPSTCSGEMDRMELLKEWQHNVHIDSVKSNGSRELLDADDRRLLFGDCTKSRHTRQWWEQPVPLLQFAFDMVLVGLISVATVLHWRRGGRSKSLRVQLLLSFSAARNMKKMVQMPKDLQSTITCMFGLRFLSMVWTLIGHSFIFVQAFLSNVDEFKDDLVDNFWNQWITNFTLSVDVFLVLSGTLTAYSWFRRAQQPHSVEARVGWTAWPYWLRFYRHRLVRLWPAYIYTLFAVTTRVSVTHYHPMWPPTDPAVQCPKHWLENVLFINSLTDNRCLPWTWYIGTEFIFYLLSPVFLLALRQSPVYGLSLVGAVSAASALANLITMLQYNFPPTQMLWKQPPIFSPDFIKHHLVIYIKPWYRIGPYLVGLVLGFVLAVQSVSPQRKRSEDARSFRFVWAGWAMACGAGFWSVFGLYPALQGWDWPLYHLFYGSCARTIFAIALSWLIYACHTGIGGPINWVLSLSPFLPLSVLSYSVYLFHMIPVVFTYMISPFPIHYNSKFYVLIHCVVQLAISYGFGMICTLLAELPALNIERILLSPKRELPRGEHCVEEDKKNGYGSAVDGYDSGAMRMAVPSVTVEKDVEEAGGYSTSCADEEEDEEEERDEGTEKQKRHNCTHTKAGGCARRGFLRLNPPPPAFFQIVMFSSDC</sequence>
<feature type="transmembrane region" description="Helical" evidence="2">
    <location>
        <begin position="596"/>
        <end position="619"/>
    </location>
</feature>
<dbReference type="PANTHER" id="PTHR11161">
    <property type="entry name" value="O-ACYLTRANSFERASE"/>
    <property type="match status" value="1"/>
</dbReference>
<dbReference type="InterPro" id="IPR052728">
    <property type="entry name" value="O2_lipid_transport_reg"/>
</dbReference>
<feature type="domain" description="Acyltransferase 3" evidence="4">
    <location>
        <begin position="264"/>
        <end position="652"/>
    </location>
</feature>
<feature type="transmembrane region" description="Helical" evidence="2">
    <location>
        <begin position="357"/>
        <end position="377"/>
    </location>
</feature>
<name>A0A914I5S7_GLORO</name>
<proteinExistence type="predicted"/>
<protein>
    <submittedName>
        <fullName evidence="6">Acyltransferase 3 domain-containing protein</fullName>
    </submittedName>
</protein>
<feature type="transmembrane region" description="Helical" evidence="2">
    <location>
        <begin position="530"/>
        <end position="552"/>
    </location>
</feature>
<dbReference type="Pfam" id="PF01757">
    <property type="entry name" value="Acyl_transf_3"/>
    <property type="match status" value="1"/>
</dbReference>